<dbReference type="AlphaFoldDB" id="A0A6P3WBU0"/>
<evidence type="ECO:0000313" key="14">
    <source>
        <dbReference type="Proteomes" id="UP000515152"/>
    </source>
</evidence>
<dbReference type="PANTHER" id="PTHR35268">
    <property type="entry name" value="PROTEIN CCSMST1"/>
    <property type="match status" value="1"/>
</dbReference>
<evidence type="ECO:0000256" key="9">
    <source>
        <dbReference type="ARBA" id="ARBA00023128"/>
    </source>
</evidence>
<protein>
    <submittedName>
        <fullName evidence="15">Protein CCSMST1</fullName>
    </submittedName>
</protein>
<feature type="region of interest" description="Disordered" evidence="12">
    <location>
        <begin position="46"/>
        <end position="77"/>
    </location>
</feature>
<keyword evidence="3" id="KW-0679">Respiratory chain</keyword>
<keyword evidence="2" id="KW-0813">Transport</keyword>
<dbReference type="PRINTS" id="PR02042">
    <property type="entry name" value="CCSMST1"/>
</dbReference>
<evidence type="ECO:0000256" key="11">
    <source>
        <dbReference type="ARBA" id="ARBA00034713"/>
    </source>
</evidence>
<keyword evidence="10 13" id="KW-0472">Membrane</keyword>
<dbReference type="InterPro" id="IPR029160">
    <property type="entry name" value="UQCC4"/>
</dbReference>
<evidence type="ECO:0000256" key="7">
    <source>
        <dbReference type="ARBA" id="ARBA00022982"/>
    </source>
</evidence>
<feature type="transmembrane region" description="Helical" evidence="13">
    <location>
        <begin position="90"/>
        <end position="109"/>
    </location>
</feature>
<evidence type="ECO:0000313" key="15">
    <source>
        <dbReference type="RefSeq" id="XP_012694704.2"/>
    </source>
</evidence>
<dbReference type="InterPro" id="IPR023248">
    <property type="entry name" value="UQCC4_vert"/>
</dbReference>
<dbReference type="GO" id="GO:0005743">
    <property type="term" value="C:mitochondrial inner membrane"/>
    <property type="evidence" value="ECO:0007669"/>
    <property type="project" value="UniProtKB-SubCell"/>
</dbReference>
<evidence type="ECO:0000256" key="3">
    <source>
        <dbReference type="ARBA" id="ARBA00022660"/>
    </source>
</evidence>
<keyword evidence="8 13" id="KW-1133">Transmembrane helix</keyword>
<gene>
    <name evidence="15" type="primary">c23h16orf91</name>
</gene>
<dbReference type="GeneID" id="105910522"/>
<dbReference type="PANTHER" id="PTHR35268:SF1">
    <property type="entry name" value="UBIQUINOL-CYTOCHROME-C REDUCTASE COMPLEX ASSEMBLY FACTOR 4"/>
    <property type="match status" value="1"/>
</dbReference>
<dbReference type="OrthoDB" id="5783753at2759"/>
<dbReference type="RefSeq" id="XP_012694704.2">
    <property type="nucleotide sequence ID" value="XM_012839250.3"/>
</dbReference>
<organism evidence="14 15">
    <name type="scientific">Clupea harengus</name>
    <name type="common">Atlantic herring</name>
    <dbReference type="NCBI Taxonomy" id="7950"/>
    <lineage>
        <taxon>Eukaryota</taxon>
        <taxon>Metazoa</taxon>
        <taxon>Chordata</taxon>
        <taxon>Craniata</taxon>
        <taxon>Vertebrata</taxon>
        <taxon>Euteleostomi</taxon>
        <taxon>Actinopterygii</taxon>
        <taxon>Neopterygii</taxon>
        <taxon>Teleostei</taxon>
        <taxon>Clupei</taxon>
        <taxon>Clupeiformes</taxon>
        <taxon>Clupeoidei</taxon>
        <taxon>Clupeidae</taxon>
        <taxon>Clupea</taxon>
    </lineage>
</organism>
<evidence type="ECO:0000256" key="2">
    <source>
        <dbReference type="ARBA" id="ARBA00022448"/>
    </source>
</evidence>
<evidence type="ECO:0000256" key="5">
    <source>
        <dbReference type="ARBA" id="ARBA00022729"/>
    </source>
</evidence>
<evidence type="ECO:0000256" key="4">
    <source>
        <dbReference type="ARBA" id="ARBA00022692"/>
    </source>
</evidence>
<keyword evidence="4 13" id="KW-0812">Transmembrane</keyword>
<dbReference type="Proteomes" id="UP000515152">
    <property type="component" value="Chromosome 23"/>
</dbReference>
<proteinExistence type="inferred from homology"/>
<evidence type="ECO:0000256" key="12">
    <source>
        <dbReference type="SAM" id="MobiDB-lite"/>
    </source>
</evidence>
<name>A0A6P3WBU0_CLUHA</name>
<dbReference type="Pfam" id="PF15013">
    <property type="entry name" value="CCSMST1"/>
    <property type="match status" value="1"/>
</dbReference>
<comment type="similarity">
    <text evidence="11">Belongs to the UQCC4 family.</text>
</comment>
<evidence type="ECO:0000256" key="8">
    <source>
        <dbReference type="ARBA" id="ARBA00022989"/>
    </source>
</evidence>
<comment type="subcellular location">
    <subcellularLocation>
        <location evidence="1">Mitochondrion inner membrane</location>
        <topology evidence="1">Single-pass membrane protein</topology>
    </subcellularLocation>
</comment>
<keyword evidence="9" id="KW-0496">Mitochondrion</keyword>
<evidence type="ECO:0000256" key="13">
    <source>
        <dbReference type="SAM" id="Phobius"/>
    </source>
</evidence>
<dbReference type="KEGG" id="char:105910522"/>
<evidence type="ECO:0000256" key="10">
    <source>
        <dbReference type="ARBA" id="ARBA00023136"/>
    </source>
</evidence>
<keyword evidence="5" id="KW-0732">Signal</keyword>
<evidence type="ECO:0000256" key="6">
    <source>
        <dbReference type="ARBA" id="ARBA00022792"/>
    </source>
</evidence>
<reference evidence="15" key="1">
    <citation type="submission" date="2025-08" db="UniProtKB">
        <authorList>
            <consortium name="RefSeq"/>
        </authorList>
    </citation>
    <scope>IDENTIFICATION</scope>
</reference>
<keyword evidence="7" id="KW-0249">Electron transport</keyword>
<accession>A0A6P3WBU0</accession>
<evidence type="ECO:0000256" key="1">
    <source>
        <dbReference type="ARBA" id="ARBA00004434"/>
    </source>
</evidence>
<dbReference type="CTD" id="283951"/>
<keyword evidence="6" id="KW-0999">Mitochondrion inner membrane</keyword>
<keyword evidence="14" id="KW-1185">Reference proteome</keyword>
<sequence length="141" mass="16029">MSRTGHRLICSLTRYRTCQGIFLNGGHTVPMHPISARSLFVSQQQCAQSKSPSDDDDEPAPQPIKFSTSKASHRSWSVDRSLGSSYERPWWKVLPISVIGIGFLLWCLFRKESEIDKMLEAQLHEHFPDLSSDEDKSVKPK</sequence>